<feature type="compositionally biased region" description="Low complexity" evidence="1">
    <location>
        <begin position="542"/>
        <end position="587"/>
    </location>
</feature>
<feature type="region of interest" description="Disordered" evidence="1">
    <location>
        <begin position="464"/>
        <end position="484"/>
    </location>
</feature>
<feature type="compositionally biased region" description="Low complexity" evidence="1">
    <location>
        <begin position="53"/>
        <end position="67"/>
    </location>
</feature>
<dbReference type="STRING" id="685588.A0A067TNU3"/>
<keyword evidence="3" id="KW-1185">Reference proteome</keyword>
<evidence type="ECO:0000313" key="2">
    <source>
        <dbReference type="EMBL" id="KDR80643.1"/>
    </source>
</evidence>
<feature type="region of interest" description="Disordered" evidence="1">
    <location>
        <begin position="53"/>
        <end position="142"/>
    </location>
</feature>
<feature type="region of interest" description="Disordered" evidence="1">
    <location>
        <begin position="390"/>
        <end position="421"/>
    </location>
</feature>
<feature type="compositionally biased region" description="Low complexity" evidence="1">
    <location>
        <begin position="103"/>
        <end position="131"/>
    </location>
</feature>
<dbReference type="Proteomes" id="UP000027222">
    <property type="component" value="Unassembled WGS sequence"/>
</dbReference>
<name>A0A067TNU3_GALM3</name>
<dbReference type="HOGENOM" id="CLU_014635_0_0_1"/>
<dbReference type="AlphaFoldDB" id="A0A067TNU3"/>
<proteinExistence type="predicted"/>
<feature type="region of interest" description="Disordered" evidence="1">
    <location>
        <begin position="154"/>
        <end position="187"/>
    </location>
</feature>
<reference evidence="3" key="1">
    <citation type="journal article" date="2014" name="Proc. Natl. Acad. Sci. U.S.A.">
        <title>Extensive sampling of basidiomycete genomes demonstrates inadequacy of the white-rot/brown-rot paradigm for wood decay fungi.</title>
        <authorList>
            <person name="Riley R."/>
            <person name="Salamov A.A."/>
            <person name="Brown D.W."/>
            <person name="Nagy L.G."/>
            <person name="Floudas D."/>
            <person name="Held B.W."/>
            <person name="Levasseur A."/>
            <person name="Lombard V."/>
            <person name="Morin E."/>
            <person name="Otillar R."/>
            <person name="Lindquist E.A."/>
            <person name="Sun H."/>
            <person name="LaButti K.M."/>
            <person name="Schmutz J."/>
            <person name="Jabbour D."/>
            <person name="Luo H."/>
            <person name="Baker S.E."/>
            <person name="Pisabarro A.G."/>
            <person name="Walton J.D."/>
            <person name="Blanchette R.A."/>
            <person name="Henrissat B."/>
            <person name="Martin F."/>
            <person name="Cullen D."/>
            <person name="Hibbett D.S."/>
            <person name="Grigoriev I.V."/>
        </authorList>
    </citation>
    <scope>NUCLEOTIDE SEQUENCE [LARGE SCALE GENOMIC DNA]</scope>
    <source>
        <strain evidence="3">CBS 339.88</strain>
    </source>
</reference>
<accession>A0A067TNU3</accession>
<dbReference type="EMBL" id="KL142371">
    <property type="protein sequence ID" value="KDR80643.1"/>
    <property type="molecule type" value="Genomic_DNA"/>
</dbReference>
<sequence length="723" mass="75976">MSLPNPPQRRLSARRGSTAAPDPHGVHAPVNLNPNRSCSSRLTIVRVPAVLTPTPLNLNEPPAAPVLSQRRLHRRIGPSTGGSSPTTERVSFAFSTFGGGNARSSSPDQHHQPSSSPSSSPRLRPSSPHLSASNFGGKPRLTPDQLVDLARQSTVPRPQTTPASDLTSPPGNQSPQLRPQAHTAPATFTPLPDDIYLPFIDRPAEVSALISTPPDVKLFTLLAQIFRNKHASPVAETSVPEQRPVDLPRDPTHWNYQQLVYHLTHIDRDIAPDFIWAIAARKCILSHSELLWERIKGALGVPPELDVEYDFLEDDESSPDTSDISDDEGRAARGHWSDWDAVMDSPIDARRSKRLSVDSSYSGKRVDDHFRAQMDDKLLGLQGGFVQSHTVPVDEPAGGDSTIAPTPHGARSPPEEEGIVFGTFSPPPPSDSNDYLSIEPLLAPVVSPSHSTTGDGLGDIAEGAEEEEAETTNANSTAPVPISTTDQDAAEGFISPSQIQGLRISTSPMPPSGSSFSTTPILSPISPLPPYPSAAWTAGNMSTSGSTTTAGSGQTQTSTQPQPIPSSTSYNPGSGSHSRASSFSSVGPFQRSESTGNLAASWSAMAASAASAGSYAGSVIGSDAGDSSDYISDGDRMPGNPIFPSNFARLAGGPTLRANNPVTRPVHVVRRTRYLSSGSAGSESAAAAATATAIPSGSGKARTYSHGANMLAARAVAVKASNP</sequence>
<feature type="region of interest" description="Disordered" evidence="1">
    <location>
        <begin position="1"/>
        <end position="36"/>
    </location>
</feature>
<gene>
    <name evidence="2" type="ORF">GALMADRAFT_207651</name>
</gene>
<feature type="compositionally biased region" description="Polar residues" evidence="1">
    <location>
        <begin position="154"/>
        <end position="177"/>
    </location>
</feature>
<feature type="region of interest" description="Disordered" evidence="1">
    <location>
        <begin position="536"/>
        <end position="590"/>
    </location>
</feature>
<dbReference type="OrthoDB" id="2591449at2759"/>
<evidence type="ECO:0000256" key="1">
    <source>
        <dbReference type="SAM" id="MobiDB-lite"/>
    </source>
</evidence>
<organism evidence="2 3">
    <name type="scientific">Galerina marginata (strain CBS 339.88)</name>
    <dbReference type="NCBI Taxonomy" id="685588"/>
    <lineage>
        <taxon>Eukaryota</taxon>
        <taxon>Fungi</taxon>
        <taxon>Dikarya</taxon>
        <taxon>Basidiomycota</taxon>
        <taxon>Agaricomycotina</taxon>
        <taxon>Agaricomycetes</taxon>
        <taxon>Agaricomycetidae</taxon>
        <taxon>Agaricales</taxon>
        <taxon>Agaricineae</taxon>
        <taxon>Strophariaceae</taxon>
        <taxon>Galerina</taxon>
    </lineage>
</organism>
<protein>
    <submittedName>
        <fullName evidence="2">Uncharacterized protein</fullName>
    </submittedName>
</protein>
<feature type="region of interest" description="Disordered" evidence="1">
    <location>
        <begin position="502"/>
        <end position="521"/>
    </location>
</feature>
<evidence type="ECO:0000313" key="3">
    <source>
        <dbReference type="Proteomes" id="UP000027222"/>
    </source>
</evidence>